<dbReference type="GO" id="GO:0030198">
    <property type="term" value="P:extracellular matrix organization"/>
    <property type="evidence" value="ECO:0007669"/>
    <property type="project" value="TreeGrafter"/>
</dbReference>
<protein>
    <submittedName>
        <fullName evidence="2">Uncharacterized protein</fullName>
    </submittedName>
</protein>
<accession>A0A0F9P055</accession>
<sequence>MAKLCSFRSATACGFIEKSLSPCPSCPFRKKQEAGAVATVRGEKGEQGEKGDTGTSGSQGIPGQPGDRGPLGSIGSTGLTGITGDQGPIGFPGPKGDKGDKGEEGTVDEEKLKALVRQFGGRSDSDIIIGWGPRSPRIHTDSSHSDSGDHLLAAGTVVGSTSQAQDFGSTGIKADVIAESTSAAGVTIDSVLLKDGEMGPLADNKAVIFGTGSDATIKYDGTNLIINPDAVGSGGVQIEGVIALGGASVDTSDLINVATSSSTVDAVLGGTFVHTGTATRIEGMDFAVRSDGSGVNQTVVAAGGVASVGNNATGSINTLIAGEFQIARTPGANPMAVDQGYGIRVRTPSWSGGAPTTIYGIRVDDQTDGFSGVTDVFGIYVEDFNGTAPSGILASIYQTGTNGLNYLNANTRIGSTVAPTATLDVTGNAIIDGDTDEVQLTVQAHSTQTGPIMVVEDSAGTTQIEFTKSGINFAGPAFPAVTGTIGRKGTVYIQVAGAGLSFPQGIGVGTGVTNLKFTGPSSGLTDENDNDRIIFNDAGVASSIHFPSANPLTTGDGSVLWQFGTTTAINVTAALGFAFVSNTADPTIVQGGVMSAGWSGTGTAATVLGMEMFANLSGTATVTELIGSQSLVKIGGAGTVTESVAHKIKSPVFSGAQPTTHAGLRVENQGVSGITTSYGIIVEDQTGSTTNVALSLGAGDVGFYGVTPVVRAGAYTQTFSTADKTHANPTATAVGDLVATNGGWGYSTEANADKVHTAIDALIVDVADVKQLVNSIIDDLQAYGLFQ</sequence>
<organism evidence="2">
    <name type="scientific">marine sediment metagenome</name>
    <dbReference type="NCBI Taxonomy" id="412755"/>
    <lineage>
        <taxon>unclassified sequences</taxon>
        <taxon>metagenomes</taxon>
        <taxon>ecological metagenomes</taxon>
    </lineage>
</organism>
<dbReference type="InterPro" id="IPR050149">
    <property type="entry name" value="Collagen_superfamily"/>
</dbReference>
<proteinExistence type="predicted"/>
<dbReference type="EMBL" id="LAZR01002824">
    <property type="protein sequence ID" value="KKN25160.1"/>
    <property type="molecule type" value="Genomic_DNA"/>
</dbReference>
<gene>
    <name evidence="2" type="ORF">LCGC14_0887690</name>
</gene>
<dbReference type="GO" id="GO:0005615">
    <property type="term" value="C:extracellular space"/>
    <property type="evidence" value="ECO:0007669"/>
    <property type="project" value="TreeGrafter"/>
</dbReference>
<name>A0A0F9P055_9ZZZZ</name>
<feature type="compositionally biased region" description="Low complexity" evidence="1">
    <location>
        <begin position="71"/>
        <end position="94"/>
    </location>
</feature>
<evidence type="ECO:0000313" key="2">
    <source>
        <dbReference type="EMBL" id="KKN25160.1"/>
    </source>
</evidence>
<comment type="caution">
    <text evidence="2">The sequence shown here is derived from an EMBL/GenBank/DDBJ whole genome shotgun (WGS) entry which is preliminary data.</text>
</comment>
<reference evidence="2" key="1">
    <citation type="journal article" date="2015" name="Nature">
        <title>Complex archaea that bridge the gap between prokaryotes and eukaryotes.</title>
        <authorList>
            <person name="Spang A."/>
            <person name="Saw J.H."/>
            <person name="Jorgensen S.L."/>
            <person name="Zaremba-Niedzwiedzka K."/>
            <person name="Martijn J."/>
            <person name="Lind A.E."/>
            <person name="van Eijk R."/>
            <person name="Schleper C."/>
            <person name="Guy L."/>
            <person name="Ettema T.J."/>
        </authorList>
    </citation>
    <scope>NUCLEOTIDE SEQUENCE</scope>
</reference>
<feature type="region of interest" description="Disordered" evidence="1">
    <location>
        <begin position="27"/>
        <end position="107"/>
    </location>
</feature>
<dbReference type="GO" id="GO:0031012">
    <property type="term" value="C:extracellular matrix"/>
    <property type="evidence" value="ECO:0007669"/>
    <property type="project" value="TreeGrafter"/>
</dbReference>
<evidence type="ECO:0000256" key="1">
    <source>
        <dbReference type="SAM" id="MobiDB-lite"/>
    </source>
</evidence>
<dbReference type="InterPro" id="IPR008160">
    <property type="entry name" value="Collagen"/>
</dbReference>
<dbReference type="PANTHER" id="PTHR24023:SF1082">
    <property type="entry name" value="COLLAGEN TRIPLE HELIX REPEAT"/>
    <property type="match status" value="1"/>
</dbReference>
<feature type="compositionally biased region" description="Basic and acidic residues" evidence="1">
    <location>
        <begin position="95"/>
        <end position="107"/>
    </location>
</feature>
<dbReference type="PANTHER" id="PTHR24023">
    <property type="entry name" value="COLLAGEN ALPHA"/>
    <property type="match status" value="1"/>
</dbReference>
<feature type="compositionally biased region" description="Basic and acidic residues" evidence="1">
    <location>
        <begin position="41"/>
        <end position="52"/>
    </location>
</feature>
<dbReference type="AlphaFoldDB" id="A0A0F9P055"/>
<dbReference type="Pfam" id="PF01391">
    <property type="entry name" value="Collagen"/>
    <property type="match status" value="1"/>
</dbReference>
<dbReference type="GO" id="GO:0030020">
    <property type="term" value="F:extracellular matrix structural constituent conferring tensile strength"/>
    <property type="evidence" value="ECO:0007669"/>
    <property type="project" value="TreeGrafter"/>
</dbReference>